<dbReference type="PANTHER" id="PTHR33990:SF1">
    <property type="entry name" value="PROTEIN YJDN"/>
    <property type="match status" value="1"/>
</dbReference>
<reference evidence="3" key="1">
    <citation type="journal article" date="2019" name="Int. J. Syst. Evol. Microbiol.">
        <title>The Global Catalogue of Microorganisms (GCM) 10K type strain sequencing project: providing services to taxonomists for standard genome sequencing and annotation.</title>
        <authorList>
            <consortium name="The Broad Institute Genomics Platform"/>
            <consortium name="The Broad Institute Genome Sequencing Center for Infectious Disease"/>
            <person name="Wu L."/>
            <person name="Ma J."/>
        </authorList>
    </citation>
    <scope>NUCLEOTIDE SEQUENCE [LARGE SCALE GENOMIC DNA]</scope>
    <source>
        <strain evidence="3">CAIM 431</strain>
    </source>
</reference>
<dbReference type="InterPro" id="IPR004360">
    <property type="entry name" value="Glyas_Fos-R_dOase_dom"/>
</dbReference>
<dbReference type="SUPFAM" id="SSF54593">
    <property type="entry name" value="Glyoxalase/Bleomycin resistance protein/Dihydroxybiphenyl dioxygenase"/>
    <property type="match status" value="1"/>
</dbReference>
<evidence type="ECO:0000313" key="2">
    <source>
        <dbReference type="EMBL" id="MFD1889591.1"/>
    </source>
</evidence>
<gene>
    <name evidence="2" type="ORF">ACFSCS_05220</name>
</gene>
<feature type="domain" description="Glyoxalase/fosfomycin resistance/dioxygenase" evidence="1">
    <location>
        <begin position="11"/>
        <end position="129"/>
    </location>
</feature>
<dbReference type="InterPro" id="IPR028973">
    <property type="entry name" value="PhnB-like"/>
</dbReference>
<evidence type="ECO:0000259" key="1">
    <source>
        <dbReference type="Pfam" id="PF00903"/>
    </source>
</evidence>
<sequence length="133" mass="14539">MSVTLHPYINFRGTCQEAMEFYRSVLGGDLQVMSFADSGMPEMQGVMHSMLTTADGLVLLASDTPDEMPLTFGDNMSVSLVGDESEAEKMRGWFQGLAQGGEVTVPLAQQMWGAEFGMITDRFGVRWMVNIGG</sequence>
<dbReference type="InterPro" id="IPR029068">
    <property type="entry name" value="Glyas_Bleomycin-R_OHBP_Dase"/>
</dbReference>
<accession>A0ABW4RTQ9</accession>
<dbReference type="Pfam" id="PF00903">
    <property type="entry name" value="Glyoxalase"/>
    <property type="match status" value="1"/>
</dbReference>
<dbReference type="Gene3D" id="3.10.180.10">
    <property type="entry name" value="2,3-Dihydroxybiphenyl 1,2-Dioxygenase, domain 1"/>
    <property type="match status" value="1"/>
</dbReference>
<proteinExistence type="predicted"/>
<keyword evidence="3" id="KW-1185">Reference proteome</keyword>
<dbReference type="Proteomes" id="UP001597326">
    <property type="component" value="Unassembled WGS sequence"/>
</dbReference>
<dbReference type="RefSeq" id="WP_343872629.1">
    <property type="nucleotide sequence ID" value="NZ_BAAAIX010000009.1"/>
</dbReference>
<dbReference type="CDD" id="cd06588">
    <property type="entry name" value="PhnB_like"/>
    <property type="match status" value="1"/>
</dbReference>
<evidence type="ECO:0000313" key="3">
    <source>
        <dbReference type="Proteomes" id="UP001597326"/>
    </source>
</evidence>
<dbReference type="EMBL" id="JBHUFZ010000011">
    <property type="protein sequence ID" value="MFD1889591.1"/>
    <property type="molecule type" value="Genomic_DNA"/>
</dbReference>
<name>A0ABW4RTQ9_9ACTN</name>
<comment type="caution">
    <text evidence="2">The sequence shown here is derived from an EMBL/GenBank/DDBJ whole genome shotgun (WGS) entry which is preliminary data.</text>
</comment>
<organism evidence="2 3">
    <name type="scientific">Luteococcus peritonei</name>
    <dbReference type="NCBI Taxonomy" id="88874"/>
    <lineage>
        <taxon>Bacteria</taxon>
        <taxon>Bacillati</taxon>
        <taxon>Actinomycetota</taxon>
        <taxon>Actinomycetes</taxon>
        <taxon>Propionibacteriales</taxon>
        <taxon>Propionibacteriaceae</taxon>
        <taxon>Luteococcus</taxon>
    </lineage>
</organism>
<protein>
    <submittedName>
        <fullName evidence="2">VOC family protein</fullName>
    </submittedName>
</protein>
<dbReference type="PANTHER" id="PTHR33990">
    <property type="entry name" value="PROTEIN YJDN-RELATED"/>
    <property type="match status" value="1"/>
</dbReference>